<dbReference type="PIRSF" id="PIRSF036778">
    <property type="entry name" value="UCP036778"/>
    <property type="match status" value="1"/>
</dbReference>
<dbReference type="EMBL" id="RBRQ01000065">
    <property type="protein sequence ID" value="RMR13804.1"/>
    <property type="molecule type" value="Genomic_DNA"/>
</dbReference>
<reference evidence="2 3" key="1">
    <citation type="submission" date="2018-08" db="EMBL/GenBank/DDBJ databases">
        <title>Recombination of ecologically and evolutionarily significant loci maintains genetic cohesion in the Pseudomonas syringae species complex.</title>
        <authorList>
            <person name="Dillon M."/>
            <person name="Thakur S."/>
            <person name="Almeida R.N.D."/>
            <person name="Weir B.S."/>
            <person name="Guttman D.S."/>
        </authorList>
    </citation>
    <scope>NUCLEOTIDE SEQUENCE [LARGE SCALE GENOMIC DNA]</scope>
    <source>
        <strain evidence="2 3">ICMP 8670</strain>
    </source>
</reference>
<evidence type="ECO:0000313" key="3">
    <source>
        <dbReference type="Proteomes" id="UP000276615"/>
    </source>
</evidence>
<organism evidence="2 3">
    <name type="scientific">Pseudomonas syringae pv. primulae</name>
    <dbReference type="NCBI Taxonomy" id="251707"/>
    <lineage>
        <taxon>Bacteria</taxon>
        <taxon>Pseudomonadati</taxon>
        <taxon>Pseudomonadota</taxon>
        <taxon>Gammaproteobacteria</taxon>
        <taxon>Pseudomonadales</taxon>
        <taxon>Pseudomonadaceae</taxon>
        <taxon>Pseudomonas</taxon>
    </lineage>
</organism>
<name>A0A3M4SFR1_9PSED</name>
<dbReference type="Proteomes" id="UP000276615">
    <property type="component" value="Unassembled WGS sequence"/>
</dbReference>
<proteinExistence type="predicted"/>
<accession>A0A3M4SFR1</accession>
<dbReference type="AlphaFoldDB" id="A0A3M4SFR1"/>
<dbReference type="InterPro" id="IPR036237">
    <property type="entry name" value="Xyl_isomerase-like_sf"/>
</dbReference>
<evidence type="ECO:0000259" key="1">
    <source>
        <dbReference type="Pfam" id="PF01261"/>
    </source>
</evidence>
<gene>
    <name evidence="2" type="ORF">ALP92_04969</name>
</gene>
<sequence>MNGMLRRTITMSHTLRFALNRMVAPRLSLEAFVDLAVILGADAIEIRNDLKGIEIEDGTAPEAVADLCAAKGVQVLSINALYPFDVWNDERSAQATKLAQYARACGAKGLVLCPLNDRADPRNGAQRAAGLRTALTALAPILREHGILGFVEPLGFEECSLRLKRQAVDAIRAVGGLDVYRLVHDTFHHHLAGEVELFPELTGLVHISGVEDAQAPLNSIRDGHRVLVGEADILGNAAQIERLLDSGYTGHLSFEPFAESVHALEDIPQAISASMAHLSRAVSQRH</sequence>
<comment type="caution">
    <text evidence="2">The sequence shown here is derived from an EMBL/GenBank/DDBJ whole genome shotgun (WGS) entry which is preliminary data.</text>
</comment>
<dbReference type="InterPro" id="IPR013022">
    <property type="entry name" value="Xyl_isomerase-like_TIM-brl"/>
</dbReference>
<evidence type="ECO:0000313" key="2">
    <source>
        <dbReference type="EMBL" id="RMR13804.1"/>
    </source>
</evidence>
<dbReference type="InterPro" id="IPR050312">
    <property type="entry name" value="IolE/XylAMocC-like"/>
</dbReference>
<dbReference type="SUPFAM" id="SSF51658">
    <property type="entry name" value="Xylose isomerase-like"/>
    <property type="match status" value="1"/>
</dbReference>
<dbReference type="InterPro" id="IPR014621">
    <property type="entry name" value="UCP036778_sugar_epimerase"/>
</dbReference>
<dbReference type="Gene3D" id="3.20.20.150">
    <property type="entry name" value="Divalent-metal-dependent TIM barrel enzymes"/>
    <property type="match status" value="1"/>
</dbReference>
<feature type="domain" description="Xylose isomerase-like TIM barrel" evidence="1">
    <location>
        <begin position="34"/>
        <end position="278"/>
    </location>
</feature>
<dbReference type="PANTHER" id="PTHR12110">
    <property type="entry name" value="HYDROXYPYRUVATE ISOMERASE"/>
    <property type="match status" value="1"/>
</dbReference>
<dbReference type="Pfam" id="PF01261">
    <property type="entry name" value="AP_endonuc_2"/>
    <property type="match status" value="1"/>
</dbReference>
<dbReference type="PANTHER" id="PTHR12110:SF48">
    <property type="entry name" value="BLL3656 PROTEIN"/>
    <property type="match status" value="1"/>
</dbReference>
<protein>
    <submittedName>
        <fullName evidence="2">IolI protein</fullName>
    </submittedName>
</protein>